<evidence type="ECO:0000256" key="4">
    <source>
        <dbReference type="ARBA" id="ARBA00023284"/>
    </source>
</evidence>
<evidence type="ECO:0000313" key="9">
    <source>
        <dbReference type="Proteomes" id="UP001500171"/>
    </source>
</evidence>
<keyword evidence="9" id="KW-1185">Reference proteome</keyword>
<evidence type="ECO:0000256" key="3">
    <source>
        <dbReference type="ARBA" id="ARBA00023157"/>
    </source>
</evidence>
<evidence type="ECO:0000313" key="8">
    <source>
        <dbReference type="EMBL" id="GAA5112804.1"/>
    </source>
</evidence>
<keyword evidence="2 6" id="KW-0732">Signal</keyword>
<evidence type="ECO:0000256" key="6">
    <source>
        <dbReference type="SAM" id="SignalP"/>
    </source>
</evidence>
<evidence type="ECO:0000256" key="5">
    <source>
        <dbReference type="PIRNR" id="PIRNR001488"/>
    </source>
</evidence>
<dbReference type="PANTHER" id="PTHR35891:SF2">
    <property type="entry name" value="THIOL:DISULFIDE INTERCHANGE PROTEIN DSBA"/>
    <property type="match status" value="1"/>
</dbReference>
<feature type="chain" id="PRO_5047126326" description="Thiol:disulfide interchange protein" evidence="6">
    <location>
        <begin position="21"/>
        <end position="213"/>
    </location>
</feature>
<dbReference type="InterPro" id="IPR017937">
    <property type="entry name" value="Thioredoxin_CS"/>
</dbReference>
<feature type="domain" description="DSBA-like thioredoxin" evidence="7">
    <location>
        <begin position="47"/>
        <end position="192"/>
    </location>
</feature>
<accession>A0ABP9N9W3</accession>
<name>A0ABP9N9W3_9GAMM</name>
<organism evidence="8 9">
    <name type="scientific">Orbus sasakiae</name>
    <dbReference type="NCBI Taxonomy" id="1078475"/>
    <lineage>
        <taxon>Bacteria</taxon>
        <taxon>Pseudomonadati</taxon>
        <taxon>Pseudomonadota</taxon>
        <taxon>Gammaproteobacteria</taxon>
        <taxon>Orbales</taxon>
        <taxon>Orbaceae</taxon>
        <taxon>Orbus</taxon>
    </lineage>
</organism>
<dbReference type="PROSITE" id="PS00194">
    <property type="entry name" value="THIOREDOXIN_1"/>
    <property type="match status" value="1"/>
</dbReference>
<keyword evidence="4" id="KW-0676">Redox-active center</keyword>
<dbReference type="SUPFAM" id="SSF52833">
    <property type="entry name" value="Thioredoxin-like"/>
    <property type="match status" value="1"/>
</dbReference>
<protein>
    <recommendedName>
        <fullName evidence="5">Thiol:disulfide interchange protein</fullName>
    </recommendedName>
</protein>
<comment type="similarity">
    <text evidence="1">Belongs to the thioredoxin family. DsbA subfamily.</text>
</comment>
<dbReference type="InterPro" id="IPR001853">
    <property type="entry name" value="DSBA-like_thioredoxin_dom"/>
</dbReference>
<dbReference type="Pfam" id="PF01323">
    <property type="entry name" value="DSBA"/>
    <property type="match status" value="1"/>
</dbReference>
<dbReference type="InterPro" id="IPR036249">
    <property type="entry name" value="Thioredoxin-like_sf"/>
</dbReference>
<comment type="subcellular location">
    <subcellularLocation>
        <location evidence="5">Periplasm</location>
    </subcellularLocation>
</comment>
<evidence type="ECO:0000256" key="1">
    <source>
        <dbReference type="ARBA" id="ARBA00005791"/>
    </source>
</evidence>
<keyword evidence="5" id="KW-0574">Periplasm</keyword>
<reference evidence="9" key="1">
    <citation type="journal article" date="2019" name="Int. J. Syst. Evol. Microbiol.">
        <title>The Global Catalogue of Microorganisms (GCM) 10K type strain sequencing project: providing services to taxonomists for standard genome sequencing and annotation.</title>
        <authorList>
            <consortium name="The Broad Institute Genomics Platform"/>
            <consortium name="The Broad Institute Genome Sequencing Center for Infectious Disease"/>
            <person name="Wu L."/>
            <person name="Ma J."/>
        </authorList>
    </citation>
    <scope>NUCLEOTIDE SEQUENCE [LARGE SCALE GENOMIC DNA]</scope>
    <source>
        <strain evidence="9">JCM 18050</strain>
    </source>
</reference>
<keyword evidence="3 5" id="KW-1015">Disulfide bond</keyword>
<dbReference type="CDD" id="cd03019">
    <property type="entry name" value="DsbA_DsbA"/>
    <property type="match status" value="1"/>
</dbReference>
<sequence length="213" mass="23792">MIKKMVIALSAVLFSFAVFAADTQGPKIEDGKQYTTLPKFAAPQKEVLEFFSFNCPSCYRIDNEFKIGETIKDNLPEGVVFKKYSLSTFGPLAPELSEAWAIASVLGITDEIAPDLYNGIQRDRTIKTADDIKGVFANVGVDNAKYESMKNNFLVKAFLIQQEEARKELQPTSIPSFYVNGKYLINARGLDQTSNDTVIKDHSRVANYLVELK</sequence>
<dbReference type="PIRSF" id="PIRSF001488">
    <property type="entry name" value="Tdi_protein"/>
    <property type="match status" value="1"/>
</dbReference>
<feature type="signal peptide" evidence="6">
    <location>
        <begin position="1"/>
        <end position="20"/>
    </location>
</feature>
<proteinExistence type="inferred from homology"/>
<dbReference type="Proteomes" id="UP001500171">
    <property type="component" value="Unassembled WGS sequence"/>
</dbReference>
<dbReference type="Gene3D" id="3.40.30.10">
    <property type="entry name" value="Glutaredoxin"/>
    <property type="match status" value="1"/>
</dbReference>
<dbReference type="RefSeq" id="WP_345491773.1">
    <property type="nucleotide sequence ID" value="NZ_BAABHY010000005.1"/>
</dbReference>
<evidence type="ECO:0000256" key="2">
    <source>
        <dbReference type="ARBA" id="ARBA00022729"/>
    </source>
</evidence>
<comment type="caution">
    <text evidence="8">The sequence shown here is derived from an EMBL/GenBank/DDBJ whole genome shotgun (WGS) entry which is preliminary data.</text>
</comment>
<dbReference type="InterPro" id="IPR050824">
    <property type="entry name" value="Thiol_disulfide_DsbA"/>
</dbReference>
<dbReference type="InterPro" id="IPR023205">
    <property type="entry name" value="DsbA/DsbL"/>
</dbReference>
<gene>
    <name evidence="8" type="primary">dsbA_2</name>
    <name evidence="8" type="ORF">GCM10023211_20020</name>
</gene>
<dbReference type="PANTHER" id="PTHR35891">
    <property type="entry name" value="THIOL:DISULFIDE INTERCHANGE PROTEIN DSBA"/>
    <property type="match status" value="1"/>
</dbReference>
<evidence type="ECO:0000259" key="7">
    <source>
        <dbReference type="Pfam" id="PF01323"/>
    </source>
</evidence>
<dbReference type="EMBL" id="BAABHY010000005">
    <property type="protein sequence ID" value="GAA5112804.1"/>
    <property type="molecule type" value="Genomic_DNA"/>
</dbReference>